<sequence length="522" mass="58865">MRIKTGTNNNINVHSINTTDIFINLSENTTFKEGDKAWTGTVIKYTKFAAFIGCGRSYSPIDSGKNVQTVEDCLQHCSDYSFASYFVLKSSKCYCLKNKPTINGDINDCRTVCTNASYTPCSSGRSALVFSFVEDIKITTTNTFIEQECVTTNKDQNRLTVTDCNAKYLYGCRNTSTELTRQSWHNYQERCLKEGSFVLFNRNTIGRQAKNNGIFWTPIFRSHALVSGKHSGTKFCVAVKKGKTNEFTVEECSRKFPFLCSRSISRNKIAYSPHIVTFPASIAAVELVVIIILVFLVVVISFKSYKRLRIYEEQLKQVNERLPGTEFSNYTGIEDSNEEVNSPGYNELSDDSSQHNESEFEAPKDNVDSQGYLMSEQHYHTIPEVEVHYAEANVAESYGDKEHIGNGGIGVKTAEDCLKHCSDHSSATHFVVKNTTCYCIVDKPEINDDNSDCRKECTNAIHTPCSSGQSALVFTFVKAELIPNSWYDYQEICLKMGYHVLYNRDIEGGANVDQNVWTPIFR</sequence>
<evidence type="ECO:0000313" key="4">
    <source>
        <dbReference type="Proteomes" id="UP000683360"/>
    </source>
</evidence>
<dbReference type="Proteomes" id="UP000683360">
    <property type="component" value="Unassembled WGS sequence"/>
</dbReference>
<evidence type="ECO:0008006" key="5">
    <source>
        <dbReference type="Google" id="ProtNLM"/>
    </source>
</evidence>
<evidence type="ECO:0000313" key="3">
    <source>
        <dbReference type="EMBL" id="CAG2239002.1"/>
    </source>
</evidence>
<dbReference type="EMBL" id="CAJPWZ010002500">
    <property type="protein sequence ID" value="CAG2239002.1"/>
    <property type="molecule type" value="Genomic_DNA"/>
</dbReference>
<feature type="transmembrane region" description="Helical" evidence="2">
    <location>
        <begin position="278"/>
        <end position="302"/>
    </location>
</feature>
<keyword evidence="2" id="KW-0812">Transmembrane</keyword>
<feature type="compositionally biased region" description="Basic and acidic residues" evidence="1">
    <location>
        <begin position="352"/>
        <end position="365"/>
    </location>
</feature>
<feature type="region of interest" description="Disordered" evidence="1">
    <location>
        <begin position="327"/>
        <end position="365"/>
    </location>
</feature>
<organism evidence="3 4">
    <name type="scientific">Mytilus edulis</name>
    <name type="common">Blue mussel</name>
    <dbReference type="NCBI Taxonomy" id="6550"/>
    <lineage>
        <taxon>Eukaryota</taxon>
        <taxon>Metazoa</taxon>
        <taxon>Spiralia</taxon>
        <taxon>Lophotrochozoa</taxon>
        <taxon>Mollusca</taxon>
        <taxon>Bivalvia</taxon>
        <taxon>Autobranchia</taxon>
        <taxon>Pteriomorphia</taxon>
        <taxon>Mytilida</taxon>
        <taxon>Mytiloidea</taxon>
        <taxon>Mytilidae</taxon>
        <taxon>Mytilinae</taxon>
        <taxon>Mytilus</taxon>
    </lineage>
</organism>
<dbReference type="OrthoDB" id="6127178at2759"/>
<comment type="caution">
    <text evidence="3">The sequence shown here is derived from an EMBL/GenBank/DDBJ whole genome shotgun (WGS) entry which is preliminary data.</text>
</comment>
<evidence type="ECO:0000256" key="2">
    <source>
        <dbReference type="SAM" id="Phobius"/>
    </source>
</evidence>
<dbReference type="AlphaFoldDB" id="A0A8S3UDK9"/>
<keyword evidence="4" id="KW-1185">Reference proteome</keyword>
<keyword evidence="2" id="KW-0472">Membrane</keyword>
<gene>
    <name evidence="3" type="ORF">MEDL_51396</name>
</gene>
<accession>A0A8S3UDK9</accession>
<proteinExistence type="predicted"/>
<evidence type="ECO:0000256" key="1">
    <source>
        <dbReference type="SAM" id="MobiDB-lite"/>
    </source>
</evidence>
<keyword evidence="2" id="KW-1133">Transmembrane helix</keyword>
<name>A0A8S3UDK9_MYTED</name>
<protein>
    <recommendedName>
        <fullName evidence="5">WSC domain-containing protein</fullName>
    </recommendedName>
</protein>
<reference evidence="3" key="1">
    <citation type="submission" date="2021-03" db="EMBL/GenBank/DDBJ databases">
        <authorList>
            <person name="Bekaert M."/>
        </authorList>
    </citation>
    <scope>NUCLEOTIDE SEQUENCE</scope>
</reference>